<comment type="caution">
    <text evidence="1">The sequence shown here is derived from an EMBL/GenBank/DDBJ whole genome shotgun (WGS) entry which is preliminary data.</text>
</comment>
<dbReference type="Proteomes" id="UP001595712">
    <property type="component" value="Unassembled WGS sequence"/>
</dbReference>
<keyword evidence="2" id="KW-1185">Reference proteome</keyword>
<dbReference type="InterPro" id="IPR011990">
    <property type="entry name" value="TPR-like_helical_dom_sf"/>
</dbReference>
<accession>A0ABV7PUX6</accession>
<dbReference type="EMBL" id="JBHRWO010000002">
    <property type="protein sequence ID" value="MFC3490968.1"/>
    <property type="molecule type" value="Genomic_DNA"/>
</dbReference>
<gene>
    <name evidence="1" type="ORF">ACFO8M_00495</name>
</gene>
<sequence length="758" mass="84096">MSHRELELWAALESAHAVEDNEIQQAQLEDVVSGAEAGGFARLAFVARRALANAYCVGRQWDRAFPLFARCLSEHDARRHELDPREEAELRSWYCWIIQSMAEFPAIGLPRINGALDDVELRFRAAGQNLREVYALRRSVAHIAGDWEQEQQYFRQWLAADGPDRMHLWDFALQVRRLTDRGDDAAAYELAAPVLAGARTFDEPPVPVQIDMLLPLARLGLHSESRRAFRLARRGITRDVYRYEYSGKLIEFCALTGNLDAGLETLSMMMWGFPTLNRPTGKMDFAVATAVLMRQMVDAARGDEPVGWAKQGEDEYVNAAQLLERTRGIALDLAAQFDARNGTTAQGDRVRARLAARPVARFQVSAASYRFTYDIPEGLSAEELLSRAERHLDRGQRTAAGDHLRALGQPPADLAARRAHLLALLNGGPDKGSALHEAAGQYQAEEDWVRMCLCLCDAAMWMADNGRLDDAVPVVTRMRDLLRKLPESNAIARAEFAFANVMTGLDSEAVDHALARAAEDAAESGEPYAVALVAGHQVHRAVKQQLPPEQVIALATTMRDAALDADWPAQAVHAFSYLETAHSAAGTTAAYRREIDERIAGFSSDTPHLVRAGFGYAQARVFIGDGREAEAVPALEELIAVERPSGVPAMHWHWLAQGYFAAGRLDDAVDAAEVKADILDELRERGSLETPSTADVNRKLLVECYLRLSDFQGALEQLEILSRNAHHRDDAQLQDYVRAQFDQIRRATAVAVRPPQPF</sequence>
<proteinExistence type="predicted"/>
<name>A0ABV7PUX6_9ACTN</name>
<protein>
    <recommendedName>
        <fullName evidence="3">Tetratricopeptide repeat protein</fullName>
    </recommendedName>
</protein>
<evidence type="ECO:0000313" key="1">
    <source>
        <dbReference type="EMBL" id="MFC3490968.1"/>
    </source>
</evidence>
<evidence type="ECO:0000313" key="2">
    <source>
        <dbReference type="Proteomes" id="UP001595712"/>
    </source>
</evidence>
<organism evidence="1 2">
    <name type="scientific">Glycomyces rhizosphaerae</name>
    <dbReference type="NCBI Taxonomy" id="2054422"/>
    <lineage>
        <taxon>Bacteria</taxon>
        <taxon>Bacillati</taxon>
        <taxon>Actinomycetota</taxon>
        <taxon>Actinomycetes</taxon>
        <taxon>Glycomycetales</taxon>
        <taxon>Glycomycetaceae</taxon>
        <taxon>Glycomyces</taxon>
    </lineage>
</organism>
<evidence type="ECO:0008006" key="3">
    <source>
        <dbReference type="Google" id="ProtNLM"/>
    </source>
</evidence>
<reference evidence="2" key="1">
    <citation type="journal article" date="2019" name="Int. J. Syst. Evol. Microbiol.">
        <title>The Global Catalogue of Microorganisms (GCM) 10K type strain sequencing project: providing services to taxonomists for standard genome sequencing and annotation.</title>
        <authorList>
            <consortium name="The Broad Institute Genomics Platform"/>
            <consortium name="The Broad Institute Genome Sequencing Center for Infectious Disease"/>
            <person name="Wu L."/>
            <person name="Ma J."/>
        </authorList>
    </citation>
    <scope>NUCLEOTIDE SEQUENCE [LARGE SCALE GENOMIC DNA]</scope>
    <source>
        <strain evidence="2">CGMCC 4.7396</strain>
    </source>
</reference>
<dbReference type="SUPFAM" id="SSF48452">
    <property type="entry name" value="TPR-like"/>
    <property type="match status" value="1"/>
</dbReference>
<dbReference type="RefSeq" id="WP_387969015.1">
    <property type="nucleotide sequence ID" value="NZ_JBHRWO010000002.1"/>
</dbReference>